<gene>
    <name evidence="9" type="ORF">V1351_11065</name>
</gene>
<accession>A0ABZ2MEU2</accession>
<feature type="transmembrane region" description="Helical" evidence="8">
    <location>
        <begin position="78"/>
        <end position="95"/>
    </location>
</feature>
<feature type="transmembrane region" description="Helical" evidence="8">
    <location>
        <begin position="294"/>
        <end position="312"/>
    </location>
</feature>
<keyword evidence="5 8" id="KW-0812">Transmembrane</keyword>
<evidence type="ECO:0000256" key="2">
    <source>
        <dbReference type="ARBA" id="ARBA00007935"/>
    </source>
</evidence>
<evidence type="ECO:0000256" key="1">
    <source>
        <dbReference type="ARBA" id="ARBA00004651"/>
    </source>
</evidence>
<feature type="transmembrane region" description="Helical" evidence="8">
    <location>
        <begin position="132"/>
        <end position="152"/>
    </location>
</feature>
<evidence type="ECO:0000313" key="10">
    <source>
        <dbReference type="Proteomes" id="UP001382727"/>
    </source>
</evidence>
<organism evidence="9 10">
    <name type="scientific">Janibacter alittae</name>
    <dbReference type="NCBI Taxonomy" id="3115209"/>
    <lineage>
        <taxon>Bacteria</taxon>
        <taxon>Bacillati</taxon>
        <taxon>Actinomycetota</taxon>
        <taxon>Actinomycetes</taxon>
        <taxon>Micrococcales</taxon>
        <taxon>Intrasporangiaceae</taxon>
        <taxon>Janibacter</taxon>
    </lineage>
</organism>
<comment type="similarity">
    <text evidence="2">Belongs to the binding-protein-dependent transport system permease family. FecCD subfamily.</text>
</comment>
<feature type="transmembrane region" description="Helical" evidence="8">
    <location>
        <begin position="324"/>
        <end position="341"/>
    </location>
</feature>
<dbReference type="PANTHER" id="PTHR30472">
    <property type="entry name" value="FERRIC ENTEROBACTIN TRANSPORT SYSTEM PERMEASE PROTEIN"/>
    <property type="match status" value="1"/>
</dbReference>
<dbReference type="EMBL" id="CP144913">
    <property type="protein sequence ID" value="WXB75485.1"/>
    <property type="molecule type" value="Genomic_DNA"/>
</dbReference>
<feature type="transmembrane region" description="Helical" evidence="8">
    <location>
        <begin position="206"/>
        <end position="227"/>
    </location>
</feature>
<feature type="transmembrane region" description="Helical" evidence="8">
    <location>
        <begin position="107"/>
        <end position="126"/>
    </location>
</feature>
<dbReference type="PANTHER" id="PTHR30472:SF1">
    <property type="entry name" value="FE(3+) DICITRATE TRANSPORT SYSTEM PERMEASE PROTEIN FECC-RELATED"/>
    <property type="match status" value="1"/>
</dbReference>
<dbReference type="Proteomes" id="UP001382727">
    <property type="component" value="Chromosome"/>
</dbReference>
<dbReference type="Gene3D" id="1.10.3470.10">
    <property type="entry name" value="ABC transporter involved in vitamin B12 uptake, BtuC"/>
    <property type="match status" value="1"/>
</dbReference>
<sequence length="347" mass="34495">MSLTVRTAGVREATRAPRSGARAVLVPAALLIVLVVTVLGSFAIGSVRLPTAEVIEAVAGARATEAHLIVLDLRLPRTIAGVIAGLCLALAGVLLQGATRNPLASPTLLGITAGAGFAVVVTVALLDVPPGFAVWAAFVGGAVAAGLALALAGTGRDAMSPVRLALSGAIISLLLSAWTQALLALNQANADDVRHWLAGSLAGRDAAAVTPLLPVVGIGLFACALLARPLDALSLGDETAVGLGQHPGRVRLLAGAAAVCLSAVAVALAGPVAFLGLIVPHVARALVGSAHRDVLITSALLGPIVLLVADIIGRVIARPTEVQAGVLTAIIGAPVLIRVASRVKGAL</sequence>
<keyword evidence="10" id="KW-1185">Reference proteome</keyword>
<feature type="transmembrane region" description="Helical" evidence="8">
    <location>
        <begin position="21"/>
        <end position="44"/>
    </location>
</feature>
<evidence type="ECO:0000313" key="9">
    <source>
        <dbReference type="EMBL" id="WXB75485.1"/>
    </source>
</evidence>
<dbReference type="SUPFAM" id="SSF81345">
    <property type="entry name" value="ABC transporter involved in vitamin B12 uptake, BtuC"/>
    <property type="match status" value="1"/>
</dbReference>
<dbReference type="InterPro" id="IPR000522">
    <property type="entry name" value="ABC_transptr_permease_BtuC"/>
</dbReference>
<dbReference type="RefSeq" id="WP_338748206.1">
    <property type="nucleotide sequence ID" value="NZ_CP144913.1"/>
</dbReference>
<dbReference type="CDD" id="cd06550">
    <property type="entry name" value="TM_ABC_iron-siderophores_like"/>
    <property type="match status" value="1"/>
</dbReference>
<name>A0ABZ2MEU2_9MICO</name>
<evidence type="ECO:0000256" key="4">
    <source>
        <dbReference type="ARBA" id="ARBA00022475"/>
    </source>
</evidence>
<dbReference type="InterPro" id="IPR037294">
    <property type="entry name" value="ABC_BtuC-like"/>
</dbReference>
<evidence type="ECO:0000256" key="5">
    <source>
        <dbReference type="ARBA" id="ARBA00022692"/>
    </source>
</evidence>
<keyword evidence="4" id="KW-1003">Cell membrane</keyword>
<evidence type="ECO:0000256" key="7">
    <source>
        <dbReference type="ARBA" id="ARBA00023136"/>
    </source>
</evidence>
<evidence type="ECO:0000256" key="3">
    <source>
        <dbReference type="ARBA" id="ARBA00022448"/>
    </source>
</evidence>
<evidence type="ECO:0000256" key="6">
    <source>
        <dbReference type="ARBA" id="ARBA00022989"/>
    </source>
</evidence>
<feature type="transmembrane region" description="Helical" evidence="8">
    <location>
        <begin position="164"/>
        <end position="186"/>
    </location>
</feature>
<feature type="transmembrane region" description="Helical" evidence="8">
    <location>
        <begin position="252"/>
        <end position="274"/>
    </location>
</feature>
<proteinExistence type="inferred from homology"/>
<reference evidence="9 10" key="1">
    <citation type="submission" date="2024-02" db="EMBL/GenBank/DDBJ databases">
        <title>Janibacter sp. nov., isolated from gut of marine sandworm.</title>
        <authorList>
            <person name="Kim B."/>
            <person name="Jun M.O."/>
            <person name="Shin N.-R."/>
        </authorList>
    </citation>
    <scope>NUCLEOTIDE SEQUENCE [LARGE SCALE GENOMIC DNA]</scope>
    <source>
        <strain evidence="9 10">A1S7</strain>
    </source>
</reference>
<dbReference type="Pfam" id="PF01032">
    <property type="entry name" value="FecCD"/>
    <property type="match status" value="1"/>
</dbReference>
<keyword evidence="6 8" id="KW-1133">Transmembrane helix</keyword>
<comment type="subcellular location">
    <subcellularLocation>
        <location evidence="1">Cell membrane</location>
        <topology evidence="1">Multi-pass membrane protein</topology>
    </subcellularLocation>
</comment>
<protein>
    <submittedName>
        <fullName evidence="9">Iron ABC transporter permease</fullName>
    </submittedName>
</protein>
<keyword evidence="7 8" id="KW-0472">Membrane</keyword>
<evidence type="ECO:0000256" key="8">
    <source>
        <dbReference type="SAM" id="Phobius"/>
    </source>
</evidence>
<keyword evidence="3" id="KW-0813">Transport</keyword>